<dbReference type="GO" id="GO:0046943">
    <property type="term" value="F:carboxylic acid transmembrane transporter activity"/>
    <property type="evidence" value="ECO:0007669"/>
    <property type="project" value="TreeGrafter"/>
</dbReference>
<sequence>MSASKSTSTLNRNHFEIFAIVSMSFFLDGVLFSLIPTTLYLIPSILPYASLILMLNSASFMLGSLTFGVVSDRIGRRRGLITSLSIYTISTIAFIAFSYAEKIGLIEAAILTSIINYGIGAETGPSYAALSEFMPDDHRGKMLMLALNFWNVGAAVIALLSLFYSKLTTDLNTILLYTLFSALFLSIVVLFARLHIPESPRWLVLKDRKDEAEKIAEKFPNISIITSEEGGVGIGDAIRKYSLRFFILAVIVAAQAINYNFPSYYVPYSKNFPFGENTAPLIIAISNIGASVGAIPFIWLIDRSRKLSLFASFIFGSATALLIYFSAISQEFSYFLIVLFLNMIFCEWVYGSEATLEGELFPTGMRASAAGAITAFAWLLNTIDVGIMGYLDSSTMLEINFAVWILGLFASSVWLIRGKETAKKPLDETARA</sequence>
<comment type="subcellular location">
    <subcellularLocation>
        <location evidence="1">Membrane</location>
        <topology evidence="1">Multi-pass membrane protein</topology>
    </subcellularLocation>
</comment>
<reference evidence="7" key="1">
    <citation type="journal article" date="2020" name="mSystems">
        <title>Genome- and Community-Level Interaction Insights into Carbon Utilization and Element Cycling Functions of Hydrothermarchaeota in Hydrothermal Sediment.</title>
        <authorList>
            <person name="Zhou Z."/>
            <person name="Liu Y."/>
            <person name="Xu W."/>
            <person name="Pan J."/>
            <person name="Luo Z.H."/>
            <person name="Li M."/>
        </authorList>
    </citation>
    <scope>NUCLEOTIDE SEQUENCE [LARGE SCALE GENOMIC DNA]</scope>
    <source>
        <strain evidence="7">SpSt-1261</strain>
    </source>
</reference>
<evidence type="ECO:0000259" key="6">
    <source>
        <dbReference type="PROSITE" id="PS50850"/>
    </source>
</evidence>
<feature type="transmembrane region" description="Helical" evidence="5">
    <location>
        <begin position="370"/>
        <end position="391"/>
    </location>
</feature>
<proteinExistence type="predicted"/>
<evidence type="ECO:0000256" key="1">
    <source>
        <dbReference type="ARBA" id="ARBA00004141"/>
    </source>
</evidence>
<dbReference type="Proteomes" id="UP000886076">
    <property type="component" value="Unassembled WGS sequence"/>
</dbReference>
<accession>A0A7C2VAF9</accession>
<evidence type="ECO:0000256" key="2">
    <source>
        <dbReference type="ARBA" id="ARBA00022692"/>
    </source>
</evidence>
<dbReference type="AlphaFoldDB" id="A0A7C2VAF9"/>
<feature type="transmembrane region" description="Helical" evidence="5">
    <location>
        <begin position="332"/>
        <end position="350"/>
    </location>
</feature>
<dbReference type="Gene3D" id="1.20.1250.20">
    <property type="entry name" value="MFS general substrate transporter like domains"/>
    <property type="match status" value="1"/>
</dbReference>
<dbReference type="SUPFAM" id="SSF103473">
    <property type="entry name" value="MFS general substrate transporter"/>
    <property type="match status" value="1"/>
</dbReference>
<keyword evidence="2 5" id="KW-0812">Transmembrane</keyword>
<dbReference type="PROSITE" id="PS50850">
    <property type="entry name" value="MFS"/>
    <property type="match status" value="1"/>
</dbReference>
<feature type="domain" description="Major facilitator superfamily (MFS) profile" evidence="6">
    <location>
        <begin position="1"/>
        <end position="419"/>
    </location>
</feature>
<feature type="transmembrane region" description="Helical" evidence="5">
    <location>
        <begin position="79"/>
        <end position="97"/>
    </location>
</feature>
<feature type="transmembrane region" description="Helical" evidence="5">
    <location>
        <begin position="307"/>
        <end position="326"/>
    </location>
</feature>
<name>A0A7C2VAF9_9CREN</name>
<protein>
    <submittedName>
        <fullName evidence="7">MFS transporter</fullName>
    </submittedName>
</protein>
<dbReference type="RefSeq" id="WP_272984990.1">
    <property type="nucleotide sequence ID" value="NZ_DSFH01000024.1"/>
</dbReference>
<keyword evidence="3 5" id="KW-1133">Transmembrane helix</keyword>
<comment type="caution">
    <text evidence="7">The sequence shown here is derived from an EMBL/GenBank/DDBJ whole genome shotgun (WGS) entry which is preliminary data.</text>
</comment>
<dbReference type="InterPro" id="IPR020846">
    <property type="entry name" value="MFS_dom"/>
</dbReference>
<dbReference type="GO" id="GO:0005886">
    <property type="term" value="C:plasma membrane"/>
    <property type="evidence" value="ECO:0007669"/>
    <property type="project" value="TreeGrafter"/>
</dbReference>
<evidence type="ECO:0000256" key="5">
    <source>
        <dbReference type="SAM" id="Phobius"/>
    </source>
</evidence>
<evidence type="ECO:0000256" key="4">
    <source>
        <dbReference type="ARBA" id="ARBA00023136"/>
    </source>
</evidence>
<dbReference type="InterPro" id="IPR005828">
    <property type="entry name" value="MFS_sugar_transport-like"/>
</dbReference>
<evidence type="ECO:0000256" key="3">
    <source>
        <dbReference type="ARBA" id="ARBA00022989"/>
    </source>
</evidence>
<dbReference type="EMBL" id="DSFH01000024">
    <property type="protein sequence ID" value="HEW63706.1"/>
    <property type="molecule type" value="Genomic_DNA"/>
</dbReference>
<dbReference type="PANTHER" id="PTHR23508:SF10">
    <property type="entry name" value="CARBOXYLIC ACID TRANSPORTER PROTEIN HOMOLOG"/>
    <property type="match status" value="1"/>
</dbReference>
<dbReference type="InterPro" id="IPR036259">
    <property type="entry name" value="MFS_trans_sf"/>
</dbReference>
<feature type="transmembrane region" description="Helical" evidence="5">
    <location>
        <begin position="243"/>
        <end position="261"/>
    </location>
</feature>
<feature type="transmembrane region" description="Helical" evidence="5">
    <location>
        <begin position="281"/>
        <end position="300"/>
    </location>
</feature>
<dbReference type="PANTHER" id="PTHR23508">
    <property type="entry name" value="CARBOXYLIC ACID TRANSPORTER PROTEIN HOMOLOG"/>
    <property type="match status" value="1"/>
</dbReference>
<organism evidence="7">
    <name type="scientific">Fervidicoccus fontis</name>
    <dbReference type="NCBI Taxonomy" id="683846"/>
    <lineage>
        <taxon>Archaea</taxon>
        <taxon>Thermoproteota</taxon>
        <taxon>Thermoprotei</taxon>
        <taxon>Fervidicoccales</taxon>
        <taxon>Fervidicoccaceae</taxon>
        <taxon>Fervidicoccus</taxon>
    </lineage>
</organism>
<evidence type="ECO:0000313" key="7">
    <source>
        <dbReference type="EMBL" id="HEW63706.1"/>
    </source>
</evidence>
<feature type="transmembrane region" description="Helical" evidence="5">
    <location>
        <begin position="103"/>
        <end position="121"/>
    </location>
</feature>
<feature type="transmembrane region" description="Helical" evidence="5">
    <location>
        <begin position="397"/>
        <end position="416"/>
    </location>
</feature>
<dbReference type="Pfam" id="PF00083">
    <property type="entry name" value="Sugar_tr"/>
    <property type="match status" value="1"/>
</dbReference>
<feature type="transmembrane region" description="Helical" evidence="5">
    <location>
        <begin position="142"/>
        <end position="162"/>
    </location>
</feature>
<feature type="transmembrane region" description="Helical" evidence="5">
    <location>
        <begin position="174"/>
        <end position="196"/>
    </location>
</feature>
<keyword evidence="4 5" id="KW-0472">Membrane</keyword>
<feature type="transmembrane region" description="Helical" evidence="5">
    <location>
        <begin position="20"/>
        <end position="42"/>
    </location>
</feature>
<gene>
    <name evidence="7" type="ORF">ENO39_01415</name>
</gene>
<feature type="transmembrane region" description="Helical" evidence="5">
    <location>
        <begin position="48"/>
        <end position="67"/>
    </location>
</feature>